<dbReference type="GO" id="GO:0016791">
    <property type="term" value="F:phosphatase activity"/>
    <property type="evidence" value="ECO:0007669"/>
    <property type="project" value="TreeGrafter"/>
</dbReference>
<evidence type="ECO:0000256" key="2">
    <source>
        <dbReference type="PIRSR" id="PIRSR613078-2"/>
    </source>
</evidence>
<evidence type="ECO:0000313" key="4">
    <source>
        <dbReference type="EMBL" id="OUQ76191.1"/>
    </source>
</evidence>
<keyword evidence="6" id="KW-1185">Reference proteome</keyword>
<dbReference type="Gene3D" id="3.40.50.1240">
    <property type="entry name" value="Phosphoglycerate mutase-like"/>
    <property type="match status" value="1"/>
</dbReference>
<dbReference type="Pfam" id="PF00300">
    <property type="entry name" value="His_Phos_1"/>
    <property type="match status" value="1"/>
</dbReference>
<proteinExistence type="predicted"/>
<evidence type="ECO:0000256" key="1">
    <source>
        <dbReference type="PIRSR" id="PIRSR613078-1"/>
    </source>
</evidence>
<dbReference type="SMART" id="SM00855">
    <property type="entry name" value="PGAM"/>
    <property type="match status" value="1"/>
</dbReference>
<dbReference type="InterPro" id="IPR001345">
    <property type="entry name" value="PG/BPGM_mutase_AS"/>
</dbReference>
<dbReference type="PANTHER" id="PTHR48100">
    <property type="entry name" value="BROAD-SPECIFICITY PHOSPHATASE YOR283W-RELATED"/>
    <property type="match status" value="1"/>
</dbReference>
<evidence type="ECO:0000313" key="6">
    <source>
        <dbReference type="Proteomes" id="UP000196293"/>
    </source>
</evidence>
<feature type="active site" description="Proton donor/acceptor" evidence="1">
    <location>
        <position position="83"/>
    </location>
</feature>
<feature type="binding site" evidence="2">
    <location>
        <begin position="100"/>
        <end position="101"/>
    </location>
    <ligand>
        <name>substrate</name>
    </ligand>
</feature>
<dbReference type="InterPro" id="IPR029033">
    <property type="entry name" value="His_PPase_superfam"/>
</dbReference>
<evidence type="ECO:0000313" key="3">
    <source>
        <dbReference type="EMBL" id="OUQ56893.1"/>
    </source>
</evidence>
<gene>
    <name evidence="4" type="ORF">B5E44_05575</name>
    <name evidence="3" type="ORF">B5E59_03905</name>
</gene>
<accession>A0A1Y4W1W9</accession>
<dbReference type="AlphaFoldDB" id="A0A1Y4W1W9"/>
<dbReference type="InterPro" id="IPR050275">
    <property type="entry name" value="PGM_Phosphatase"/>
</dbReference>
<dbReference type="Proteomes" id="UP000195859">
    <property type="component" value="Unassembled WGS sequence"/>
</dbReference>
<feature type="binding site" evidence="2">
    <location>
        <position position="60"/>
    </location>
    <ligand>
        <name>substrate</name>
    </ligand>
</feature>
<dbReference type="InterPro" id="IPR013078">
    <property type="entry name" value="His_Pase_superF_clade-1"/>
</dbReference>
<dbReference type="CDD" id="cd07067">
    <property type="entry name" value="HP_PGM_like"/>
    <property type="match status" value="1"/>
</dbReference>
<evidence type="ECO:0000313" key="5">
    <source>
        <dbReference type="Proteomes" id="UP000195859"/>
    </source>
</evidence>
<reference evidence="4" key="2">
    <citation type="journal article" date="2018" name="BMC Genomics">
        <title>Whole genome sequencing and function prediction of 133 gut anaerobes isolated from chicken caecum in pure cultures.</title>
        <authorList>
            <person name="Medvecky M."/>
            <person name="Cejkova D."/>
            <person name="Polansky O."/>
            <person name="Karasova D."/>
            <person name="Kubasova T."/>
            <person name="Cizek A."/>
            <person name="Rychlik I."/>
        </authorList>
    </citation>
    <scope>NUCLEOTIDE SEQUENCE</scope>
    <source>
        <strain evidence="4">An101</strain>
        <strain evidence="3">An115</strain>
    </source>
</reference>
<dbReference type="PANTHER" id="PTHR48100:SF5">
    <property type="entry name" value="HISTIDINE PHOSPHATASE FAMILY PROTEIN"/>
    <property type="match status" value="1"/>
</dbReference>
<feature type="active site" description="Tele-phosphohistidine intermediate" evidence="1">
    <location>
        <position position="9"/>
    </location>
</feature>
<name>A0A1Y4W1W9_9LACO</name>
<dbReference type="Proteomes" id="UP000196293">
    <property type="component" value="Unassembled WGS sequence"/>
</dbReference>
<comment type="caution">
    <text evidence="4">The sequence shown here is derived from an EMBL/GenBank/DDBJ whole genome shotgun (WGS) entry which is preliminary data.</text>
</comment>
<reference evidence="5 6" key="1">
    <citation type="submission" date="2017-04" db="EMBL/GenBank/DDBJ databases">
        <title>Function of individual gut microbiota members based on whole genome sequencing of pure cultures obtained from chicken caecum.</title>
        <authorList>
            <person name="Medvecky M."/>
            <person name="Cejkova D."/>
            <person name="Polansky O."/>
            <person name="Karasova D."/>
            <person name="Kubasova T."/>
            <person name="Cizek A."/>
            <person name="Rychlik I."/>
        </authorList>
    </citation>
    <scope>NUCLEOTIDE SEQUENCE [LARGE SCALE GENOMIC DNA]</scope>
    <source>
        <strain evidence="5">An101</strain>
        <strain evidence="6">An115</strain>
    </source>
</reference>
<dbReference type="EMBL" id="NFLS01000006">
    <property type="protein sequence ID" value="OUQ56893.1"/>
    <property type="molecule type" value="Genomic_DNA"/>
</dbReference>
<sequence length="203" mass="22957">MRTIYLVRHGQTLFNVHHKIQGTCDSPLTALGRKQAEAVYQYFLQKNIKFDAAFCSTQERASDTLEIITGKQLPYTQIKDLHEKSHGEYEGQDEFMLPWRRGFSRINAAMEPDEHVEQRMEAAITKIIDVTHVDDTILIAGHGTALRLFAQKINPKFKAFDNCGIVKLSAVDNHLKFVDYVAPAKGVCLNKVGQGSNELLIVR</sequence>
<dbReference type="RefSeq" id="WP_087176108.1">
    <property type="nucleotide sequence ID" value="NZ_NFLS01000006.1"/>
</dbReference>
<dbReference type="SUPFAM" id="SSF53254">
    <property type="entry name" value="Phosphoglycerate mutase-like"/>
    <property type="match status" value="1"/>
</dbReference>
<dbReference type="GO" id="GO:0005737">
    <property type="term" value="C:cytoplasm"/>
    <property type="evidence" value="ECO:0007669"/>
    <property type="project" value="TreeGrafter"/>
</dbReference>
<dbReference type="EMBL" id="NFLZ01000011">
    <property type="protein sequence ID" value="OUQ76191.1"/>
    <property type="molecule type" value="Genomic_DNA"/>
</dbReference>
<feature type="binding site" evidence="2">
    <location>
        <begin position="8"/>
        <end position="15"/>
    </location>
    <ligand>
        <name>substrate</name>
    </ligand>
</feature>
<dbReference type="PROSITE" id="PS00175">
    <property type="entry name" value="PG_MUTASE"/>
    <property type="match status" value="1"/>
</dbReference>
<protein>
    <submittedName>
        <fullName evidence="4">Histidine phosphatase family protein</fullName>
    </submittedName>
</protein>
<organism evidence="4 5">
    <name type="scientific">Lactobacillus gallinarum</name>
    <dbReference type="NCBI Taxonomy" id="52242"/>
    <lineage>
        <taxon>Bacteria</taxon>
        <taxon>Bacillati</taxon>
        <taxon>Bacillota</taxon>
        <taxon>Bacilli</taxon>
        <taxon>Lactobacillales</taxon>
        <taxon>Lactobacillaceae</taxon>
        <taxon>Lactobacillus</taxon>
    </lineage>
</organism>